<dbReference type="AlphaFoldDB" id="A0A0A5G7P2"/>
<evidence type="ECO:0000256" key="1">
    <source>
        <dbReference type="SAM" id="Phobius"/>
    </source>
</evidence>
<accession>A0A0A5G7P2</accession>
<feature type="transmembrane region" description="Helical" evidence="1">
    <location>
        <begin position="52"/>
        <end position="70"/>
    </location>
</feature>
<evidence type="ECO:0008006" key="4">
    <source>
        <dbReference type="Google" id="ProtNLM"/>
    </source>
</evidence>
<feature type="transmembrane region" description="Helical" evidence="1">
    <location>
        <begin position="77"/>
        <end position="93"/>
    </location>
</feature>
<keyword evidence="1" id="KW-0472">Membrane</keyword>
<comment type="caution">
    <text evidence="2">The sequence shown here is derived from an EMBL/GenBank/DDBJ whole genome shotgun (WGS) entry which is preliminary data.</text>
</comment>
<feature type="transmembrane region" description="Helical" evidence="1">
    <location>
        <begin position="99"/>
        <end position="121"/>
    </location>
</feature>
<dbReference type="STRING" id="1385512.N784_12850"/>
<feature type="transmembrane region" description="Helical" evidence="1">
    <location>
        <begin position="128"/>
        <end position="151"/>
    </location>
</feature>
<proteinExistence type="predicted"/>
<dbReference type="InterPro" id="IPR014617">
    <property type="entry name" value="YphA_Bacsu"/>
</dbReference>
<dbReference type="EMBL" id="AVPG01000004">
    <property type="protein sequence ID" value="KGX88029.1"/>
    <property type="molecule type" value="Genomic_DNA"/>
</dbReference>
<feature type="transmembrane region" description="Helical" evidence="1">
    <location>
        <begin position="6"/>
        <end position="21"/>
    </location>
</feature>
<reference evidence="2 3" key="1">
    <citation type="submission" date="2013-08" db="EMBL/GenBank/DDBJ databases">
        <authorList>
            <person name="Huang J."/>
            <person name="Wang G."/>
        </authorList>
    </citation>
    <scope>NUCLEOTIDE SEQUENCE [LARGE SCALE GENOMIC DNA]</scope>
    <source>
        <strain evidence="2 3">JSM 072002</strain>
    </source>
</reference>
<sequence length="200" mass="23394">MDGLYFIYVSWILWAWFTFMYRKSATRFHAAFIILVCLNTISLDVMVFSYRISYTSLLLFIFSFLLFFHLTPNVKHTIIVFSLSVAYAGGLFWEMARPVWFHFSSEWMIAIPAALLLVLVASDILTRMVLFGISTFLGEVIFTLYIHQLGFNEPVGEPAFLDMYSIVVFLLLSTELFMHFVDTIEKELNRRMKRKVGMKQ</sequence>
<dbReference type="Proteomes" id="UP000030401">
    <property type="component" value="Unassembled WGS sequence"/>
</dbReference>
<keyword evidence="1" id="KW-0812">Transmembrane</keyword>
<feature type="transmembrane region" description="Helical" evidence="1">
    <location>
        <begin position="163"/>
        <end position="184"/>
    </location>
</feature>
<keyword evidence="1" id="KW-1133">Transmembrane helix</keyword>
<keyword evidence="3" id="KW-1185">Reference proteome</keyword>
<name>A0A0A5G7P2_9BACI</name>
<protein>
    <recommendedName>
        <fullName evidence="4">Integral membrane protein</fullName>
    </recommendedName>
</protein>
<organism evidence="2 3">
    <name type="scientific">Pontibacillus litoralis JSM 072002</name>
    <dbReference type="NCBI Taxonomy" id="1385512"/>
    <lineage>
        <taxon>Bacteria</taxon>
        <taxon>Bacillati</taxon>
        <taxon>Bacillota</taxon>
        <taxon>Bacilli</taxon>
        <taxon>Bacillales</taxon>
        <taxon>Bacillaceae</taxon>
        <taxon>Pontibacillus</taxon>
    </lineage>
</organism>
<evidence type="ECO:0000313" key="2">
    <source>
        <dbReference type="EMBL" id="KGX88029.1"/>
    </source>
</evidence>
<feature type="transmembrane region" description="Helical" evidence="1">
    <location>
        <begin position="28"/>
        <end position="46"/>
    </location>
</feature>
<dbReference type="Pfam" id="PF24124">
    <property type="entry name" value="YphA"/>
    <property type="match status" value="1"/>
</dbReference>
<gene>
    <name evidence="2" type="ORF">N784_12850</name>
</gene>
<dbReference type="eggNOG" id="ENOG5032UEW">
    <property type="taxonomic scope" value="Bacteria"/>
</dbReference>
<evidence type="ECO:0000313" key="3">
    <source>
        <dbReference type="Proteomes" id="UP000030401"/>
    </source>
</evidence>